<evidence type="ECO:0000256" key="1">
    <source>
        <dbReference type="ARBA" id="ARBA00012513"/>
    </source>
</evidence>
<feature type="region of interest" description="Disordered" evidence="11">
    <location>
        <begin position="9"/>
        <end position="42"/>
    </location>
</feature>
<dbReference type="InterPro" id="IPR011009">
    <property type="entry name" value="Kinase-like_dom_sf"/>
</dbReference>
<dbReference type="Proteomes" id="UP000001631">
    <property type="component" value="Unassembled WGS sequence"/>
</dbReference>
<dbReference type="AlphaFoldDB" id="C0NA51"/>
<evidence type="ECO:0000256" key="10">
    <source>
        <dbReference type="RuleBase" id="RU000304"/>
    </source>
</evidence>
<dbReference type="GO" id="GO:0050684">
    <property type="term" value="P:regulation of mRNA processing"/>
    <property type="evidence" value="ECO:0007669"/>
    <property type="project" value="TreeGrafter"/>
</dbReference>
<dbReference type="PROSITE" id="PS50011">
    <property type="entry name" value="PROTEIN_KINASE_DOM"/>
    <property type="match status" value="1"/>
</dbReference>
<keyword evidence="5 13" id="KW-0418">Kinase</keyword>
<evidence type="ECO:0000259" key="12">
    <source>
        <dbReference type="PROSITE" id="PS50011"/>
    </source>
</evidence>
<dbReference type="GO" id="GO:0000245">
    <property type="term" value="P:spliceosomal complex assembly"/>
    <property type="evidence" value="ECO:0007669"/>
    <property type="project" value="TreeGrafter"/>
</dbReference>
<evidence type="ECO:0000256" key="6">
    <source>
        <dbReference type="ARBA" id="ARBA00022840"/>
    </source>
</evidence>
<keyword evidence="4 9" id="KW-0547">Nucleotide-binding</keyword>
<dbReference type="STRING" id="447093.C0NA51"/>
<name>C0NA51_AJECG</name>
<dbReference type="RefSeq" id="XP_045292235.1">
    <property type="nucleotide sequence ID" value="XM_045428260.1"/>
</dbReference>
<keyword evidence="2 10" id="KW-0723">Serine/threonine-protein kinase</keyword>
<evidence type="ECO:0000313" key="14">
    <source>
        <dbReference type="Proteomes" id="UP000001631"/>
    </source>
</evidence>
<dbReference type="GO" id="GO:0004674">
    <property type="term" value="F:protein serine/threonine kinase activity"/>
    <property type="evidence" value="ECO:0007669"/>
    <property type="project" value="UniProtKB-KW"/>
</dbReference>
<evidence type="ECO:0000256" key="5">
    <source>
        <dbReference type="ARBA" id="ARBA00022777"/>
    </source>
</evidence>
<dbReference type="InterPro" id="IPR000719">
    <property type="entry name" value="Prot_kinase_dom"/>
</dbReference>
<dbReference type="PANTHER" id="PTHR47634:SF9">
    <property type="entry name" value="PROTEIN KINASE DOMAIN-CONTAINING PROTEIN-RELATED"/>
    <property type="match status" value="1"/>
</dbReference>
<dbReference type="HOGENOM" id="CLU_000288_81_1_1"/>
<gene>
    <name evidence="13" type="ORF">HCBG_01210</name>
</gene>
<dbReference type="InterPro" id="IPR051334">
    <property type="entry name" value="SRPK"/>
</dbReference>
<dbReference type="Pfam" id="PF00069">
    <property type="entry name" value="Pkinase"/>
    <property type="match status" value="2"/>
</dbReference>
<dbReference type="EC" id="2.7.11.1" evidence="1"/>
<dbReference type="SMART" id="SM00220">
    <property type="entry name" value="S_TKc"/>
    <property type="match status" value="1"/>
</dbReference>
<dbReference type="VEuPathDB" id="FungiDB:I7I50_03320"/>
<dbReference type="GO" id="GO:0005524">
    <property type="term" value="F:ATP binding"/>
    <property type="evidence" value="ECO:0007669"/>
    <property type="project" value="UniProtKB-UniRule"/>
</dbReference>
<evidence type="ECO:0000256" key="7">
    <source>
        <dbReference type="ARBA" id="ARBA00047899"/>
    </source>
</evidence>
<evidence type="ECO:0000256" key="4">
    <source>
        <dbReference type="ARBA" id="ARBA00022741"/>
    </source>
</evidence>
<evidence type="ECO:0000256" key="3">
    <source>
        <dbReference type="ARBA" id="ARBA00022679"/>
    </source>
</evidence>
<dbReference type="InterPro" id="IPR008271">
    <property type="entry name" value="Ser/Thr_kinase_AS"/>
</dbReference>
<evidence type="ECO:0000313" key="13">
    <source>
        <dbReference type="EMBL" id="EEH11755.1"/>
    </source>
</evidence>
<keyword evidence="14" id="KW-1185">Reference proteome</keyword>
<dbReference type="PROSITE" id="PS00107">
    <property type="entry name" value="PROTEIN_KINASE_ATP"/>
    <property type="match status" value="1"/>
</dbReference>
<dbReference type="GeneID" id="69034227"/>
<feature type="binding site" evidence="9">
    <location>
        <position position="90"/>
    </location>
    <ligand>
        <name>ATP</name>
        <dbReference type="ChEBI" id="CHEBI:30616"/>
    </ligand>
</feature>
<dbReference type="InParanoid" id="C0NA51"/>
<comment type="catalytic activity">
    <reaction evidence="8">
        <text>L-seryl-[protein] + ATP = O-phospho-L-seryl-[protein] + ADP + H(+)</text>
        <dbReference type="Rhea" id="RHEA:17989"/>
        <dbReference type="Rhea" id="RHEA-COMP:9863"/>
        <dbReference type="Rhea" id="RHEA-COMP:11604"/>
        <dbReference type="ChEBI" id="CHEBI:15378"/>
        <dbReference type="ChEBI" id="CHEBI:29999"/>
        <dbReference type="ChEBI" id="CHEBI:30616"/>
        <dbReference type="ChEBI" id="CHEBI:83421"/>
        <dbReference type="ChEBI" id="CHEBI:456216"/>
        <dbReference type="EC" id="2.7.11.1"/>
    </reaction>
</comment>
<dbReference type="SUPFAM" id="SSF56112">
    <property type="entry name" value="Protein kinase-like (PK-like)"/>
    <property type="match status" value="1"/>
</dbReference>
<reference evidence="13" key="1">
    <citation type="submission" date="2009-02" db="EMBL/GenBank/DDBJ databases">
        <title>The Genome Sequence of Ajellomyces capsulatus strain G186AR.</title>
        <authorList>
            <consortium name="The Broad Institute Genome Sequencing Platform"/>
            <person name="Champion M."/>
            <person name="Cuomo C."/>
            <person name="Ma L.-J."/>
            <person name="Henn M.R."/>
            <person name="Sil A."/>
            <person name="Goldman B."/>
            <person name="Young S.K."/>
            <person name="Kodira C.D."/>
            <person name="Zeng Q."/>
            <person name="Koehrsen M."/>
            <person name="Alvarado L."/>
            <person name="Berlin A."/>
            <person name="Borenstein D."/>
            <person name="Chen Z."/>
            <person name="Engels R."/>
            <person name="Freedman E."/>
            <person name="Gellesch M."/>
            <person name="Goldberg J."/>
            <person name="Griggs A."/>
            <person name="Gujja S."/>
            <person name="Heiman D."/>
            <person name="Hepburn T."/>
            <person name="Howarth C."/>
            <person name="Jen D."/>
            <person name="Larson L."/>
            <person name="Lewis B."/>
            <person name="Mehta T."/>
            <person name="Park D."/>
            <person name="Pearson M."/>
            <person name="Roberts A."/>
            <person name="Saif S."/>
            <person name="Shea T."/>
            <person name="Shenoy N."/>
            <person name="Sisk P."/>
            <person name="Stolte C."/>
            <person name="Sykes S."/>
            <person name="Walk T."/>
            <person name="White J."/>
            <person name="Yandava C."/>
            <person name="Klein B."/>
            <person name="McEwen J.G."/>
            <person name="Puccia R."/>
            <person name="Goldman G.H."/>
            <person name="Felipe M.S."/>
            <person name="Nino-Vega G."/>
            <person name="San-Blas G."/>
            <person name="Taylor J."/>
            <person name="Mendoza L."/>
            <person name="Galagan J."/>
            <person name="Nusbaum C."/>
            <person name="Birren B."/>
        </authorList>
    </citation>
    <scope>NUCLEOTIDE SEQUENCE</scope>
    <source>
        <strain evidence="13">G186AR</strain>
    </source>
</reference>
<evidence type="ECO:0000256" key="8">
    <source>
        <dbReference type="ARBA" id="ARBA00048679"/>
    </source>
</evidence>
<organism evidence="13 14">
    <name type="scientific">Ajellomyces capsulatus (strain G186AR / H82 / ATCC MYA-2454 / RMSCC 2432)</name>
    <name type="common">Darling's disease fungus</name>
    <name type="synonym">Histoplasma capsulatum</name>
    <dbReference type="NCBI Taxonomy" id="447093"/>
    <lineage>
        <taxon>Eukaryota</taxon>
        <taxon>Fungi</taxon>
        <taxon>Dikarya</taxon>
        <taxon>Ascomycota</taxon>
        <taxon>Pezizomycotina</taxon>
        <taxon>Eurotiomycetes</taxon>
        <taxon>Eurotiomycetidae</taxon>
        <taxon>Onygenales</taxon>
        <taxon>Ajellomycetaceae</taxon>
        <taxon>Histoplasma</taxon>
    </lineage>
</organism>
<keyword evidence="6 9" id="KW-0067">ATP-binding</keyword>
<comment type="catalytic activity">
    <reaction evidence="7">
        <text>L-threonyl-[protein] + ATP = O-phospho-L-threonyl-[protein] + ADP + H(+)</text>
        <dbReference type="Rhea" id="RHEA:46608"/>
        <dbReference type="Rhea" id="RHEA-COMP:11060"/>
        <dbReference type="Rhea" id="RHEA-COMP:11605"/>
        <dbReference type="ChEBI" id="CHEBI:15378"/>
        <dbReference type="ChEBI" id="CHEBI:30013"/>
        <dbReference type="ChEBI" id="CHEBI:30616"/>
        <dbReference type="ChEBI" id="CHEBI:61977"/>
        <dbReference type="ChEBI" id="CHEBI:456216"/>
        <dbReference type="EC" id="2.7.11.1"/>
    </reaction>
</comment>
<evidence type="ECO:0000256" key="2">
    <source>
        <dbReference type="ARBA" id="ARBA00022527"/>
    </source>
</evidence>
<protein>
    <recommendedName>
        <fullName evidence="1">non-specific serine/threonine protein kinase</fullName>
        <ecNumber evidence="1">2.7.11.1</ecNumber>
    </recommendedName>
</protein>
<dbReference type="PROSITE" id="PS00108">
    <property type="entry name" value="PROTEIN_KINASE_ST"/>
    <property type="match status" value="1"/>
</dbReference>
<dbReference type="Gene3D" id="3.30.200.20">
    <property type="entry name" value="Phosphorylase Kinase, domain 1"/>
    <property type="match status" value="1"/>
</dbReference>
<dbReference type="PANTHER" id="PTHR47634">
    <property type="entry name" value="PROTEIN KINASE DOMAIN-CONTAINING PROTEIN-RELATED"/>
    <property type="match status" value="1"/>
</dbReference>
<evidence type="ECO:0000256" key="9">
    <source>
        <dbReference type="PROSITE-ProRule" id="PRU10141"/>
    </source>
</evidence>
<dbReference type="EMBL" id="GG663363">
    <property type="protein sequence ID" value="EEH11755.1"/>
    <property type="molecule type" value="Genomic_DNA"/>
</dbReference>
<keyword evidence="3" id="KW-0808">Transferase</keyword>
<dbReference type="InterPro" id="IPR017441">
    <property type="entry name" value="Protein_kinase_ATP_BS"/>
</dbReference>
<evidence type="ECO:0000256" key="11">
    <source>
        <dbReference type="SAM" id="MobiDB-lite"/>
    </source>
</evidence>
<accession>C0NA51</accession>
<dbReference type="Gene3D" id="1.10.510.10">
    <property type="entry name" value="Transferase(Phosphotransferase) domain 1"/>
    <property type="match status" value="1"/>
</dbReference>
<sequence>MACLLRWTRNKLQPNPTPRRPFASQPKALSPGRPVEEETLPDYNPEEFYPVHIGDIFNGRYQVLGKLGFGANSTVWLCRNTENRDYVALKVYIKTPTQRMNREIVAYSYLRSSRSSHAGRAHVRELLDSFELVRPNGIRHHCLVHPPLQITLWGLQRLGGKPTALPQDMVRSASRYLLQALDYLHTEVNITHCDIKLSNLMLTIEDASVLTDFEEAEQKSPCPRKVVNDERTIYTSRDFRRPRNHAWGCPVLCDFGEARVGGSYQYEEIQPEVYKAPEIIMQTDWSHSVDIWNTACVIWDMIENKHLFDAQDDEGFHNNRYHIAEMVAYLSIPPKTFQQRSPNTPLVFDEAGNWKGNPPLPPLSLEDSEKHLKGVDKIAFLSFMRSMLTWLPEERRSAKELLIDPWLNRQM</sequence>
<feature type="domain" description="Protein kinase" evidence="12">
    <location>
        <begin position="61"/>
        <end position="407"/>
    </location>
</feature>
<proteinExistence type="inferred from homology"/>
<comment type="similarity">
    <text evidence="10">Belongs to the protein kinase superfamily.</text>
</comment>